<proteinExistence type="predicted"/>
<dbReference type="EMBL" id="BAAAPC010000018">
    <property type="protein sequence ID" value="GAA2008247.1"/>
    <property type="molecule type" value="Genomic_DNA"/>
</dbReference>
<evidence type="ECO:0008006" key="3">
    <source>
        <dbReference type="Google" id="ProtNLM"/>
    </source>
</evidence>
<gene>
    <name evidence="1" type="ORF">GCM10009799_39870</name>
</gene>
<reference evidence="1 2" key="1">
    <citation type="journal article" date="2019" name="Int. J. Syst. Evol. Microbiol.">
        <title>The Global Catalogue of Microorganisms (GCM) 10K type strain sequencing project: providing services to taxonomists for standard genome sequencing and annotation.</title>
        <authorList>
            <consortium name="The Broad Institute Genomics Platform"/>
            <consortium name="The Broad Institute Genome Sequencing Center for Infectious Disease"/>
            <person name="Wu L."/>
            <person name="Ma J."/>
        </authorList>
    </citation>
    <scope>NUCLEOTIDE SEQUENCE [LARGE SCALE GENOMIC DNA]</scope>
    <source>
        <strain evidence="1 2">JCM 15313</strain>
    </source>
</reference>
<accession>A0ABN2TG44</accession>
<dbReference type="Proteomes" id="UP001501585">
    <property type="component" value="Unassembled WGS sequence"/>
</dbReference>
<dbReference type="RefSeq" id="WP_344100882.1">
    <property type="nucleotide sequence ID" value="NZ_BAAAPC010000018.1"/>
</dbReference>
<keyword evidence="2" id="KW-1185">Reference proteome</keyword>
<name>A0ABN2TG44_9ACTN</name>
<organism evidence="1 2">
    <name type="scientific">Nocardiopsis rhodophaea</name>
    <dbReference type="NCBI Taxonomy" id="280238"/>
    <lineage>
        <taxon>Bacteria</taxon>
        <taxon>Bacillati</taxon>
        <taxon>Actinomycetota</taxon>
        <taxon>Actinomycetes</taxon>
        <taxon>Streptosporangiales</taxon>
        <taxon>Nocardiopsidaceae</taxon>
        <taxon>Nocardiopsis</taxon>
    </lineage>
</organism>
<evidence type="ECO:0000313" key="1">
    <source>
        <dbReference type="EMBL" id="GAA2008247.1"/>
    </source>
</evidence>
<evidence type="ECO:0000313" key="2">
    <source>
        <dbReference type="Proteomes" id="UP001501585"/>
    </source>
</evidence>
<comment type="caution">
    <text evidence="1">The sequence shown here is derived from an EMBL/GenBank/DDBJ whole genome shotgun (WGS) entry which is preliminary data.</text>
</comment>
<sequence length="112" mass="11316">MILVTAALLLVAAYMGAKGKLRPNSFFGIRTNLTLSDDEAWYAVHRKSAPWMAASGAATAIGGASLILVKDGQMQVILLLAALGLARGARMGGVSCGGRLRPTAGSGGGGMA</sequence>
<dbReference type="InterPro" id="IPR025962">
    <property type="entry name" value="SdpI/YhfL"/>
</dbReference>
<protein>
    <recommendedName>
        <fullName evidence="3">SdpI family protein</fullName>
    </recommendedName>
</protein>
<dbReference type="Pfam" id="PF13630">
    <property type="entry name" value="SdpI"/>
    <property type="match status" value="1"/>
</dbReference>